<accession>A0A4Q5LBZ5</accession>
<dbReference type="EMBL" id="SEWE01000015">
    <property type="protein sequence ID" value="RYU80069.1"/>
    <property type="molecule type" value="Genomic_DNA"/>
</dbReference>
<gene>
    <name evidence="2" type="ORF">EWM57_08995</name>
</gene>
<proteinExistence type="predicted"/>
<feature type="transmembrane region" description="Helical" evidence="1">
    <location>
        <begin position="115"/>
        <end position="134"/>
    </location>
</feature>
<sequence length="348" mass="37020">MASARPRPLFLVYLLALALLWSNAYLLLANHPDNYIGDEHSYLRMAEGNFDVPVTHRYRVVVPLLAGGVARGLYGITQFISASGRPPFGVSFFLINGLLLAGAGLYLFRTARAHGAAVGPALIGMGAVMTSGAATYVTGLALVDSAVVLAVVVLYYALTVRSQPLLLAVVLLGPLLKESFALFLPLVLLFGGFVPLWQRLLVVLGAAGLVLGVHALVDAYAPPPAVDSLINALDHTQNIVSNLRWLLAPRGLFICSGVYGLFNLVLLAGLWGGRTAIRQWLPRLAWKLAAGWLAVVLAHMLLSGEMSRMLLLAAPVVSTAVALILDRHPLFGGLRELLAGTAAPEKQA</sequence>
<dbReference type="OrthoDB" id="881698at2"/>
<protein>
    <recommendedName>
        <fullName evidence="4">DUF2029 domain-containing protein</fullName>
    </recommendedName>
</protein>
<evidence type="ECO:0008006" key="4">
    <source>
        <dbReference type="Google" id="ProtNLM"/>
    </source>
</evidence>
<dbReference type="RefSeq" id="WP_129920811.1">
    <property type="nucleotide sequence ID" value="NZ_SEWE01000015.1"/>
</dbReference>
<evidence type="ECO:0000313" key="3">
    <source>
        <dbReference type="Proteomes" id="UP000294155"/>
    </source>
</evidence>
<feature type="transmembrane region" description="Helical" evidence="1">
    <location>
        <begin position="88"/>
        <end position="108"/>
    </location>
</feature>
<dbReference type="AlphaFoldDB" id="A0A4Q5LBZ5"/>
<keyword evidence="3" id="KW-1185">Reference proteome</keyword>
<feature type="transmembrane region" description="Helical" evidence="1">
    <location>
        <begin position="284"/>
        <end position="302"/>
    </location>
</feature>
<evidence type="ECO:0000313" key="2">
    <source>
        <dbReference type="EMBL" id="RYU80069.1"/>
    </source>
</evidence>
<keyword evidence="1" id="KW-0472">Membrane</keyword>
<comment type="caution">
    <text evidence="2">The sequence shown here is derived from an EMBL/GenBank/DDBJ whole genome shotgun (WGS) entry which is preliminary data.</text>
</comment>
<reference evidence="2 3" key="1">
    <citation type="submission" date="2019-02" db="EMBL/GenBank/DDBJ databases">
        <title>Bacterial novel species isolated from soil.</title>
        <authorList>
            <person name="Jung H.-Y."/>
        </authorList>
    </citation>
    <scope>NUCLEOTIDE SEQUENCE [LARGE SCALE GENOMIC DNA]</scope>
    <source>
        <strain evidence="2 3">1-3-3-3</strain>
    </source>
</reference>
<feature type="transmembrane region" description="Helical" evidence="1">
    <location>
        <begin position="251"/>
        <end position="272"/>
    </location>
</feature>
<keyword evidence="1" id="KW-1133">Transmembrane helix</keyword>
<feature type="transmembrane region" description="Helical" evidence="1">
    <location>
        <begin position="196"/>
        <end position="217"/>
    </location>
</feature>
<name>A0A4Q5LBZ5_9BACT</name>
<organism evidence="2 3">
    <name type="scientific">Hymenobacter persicinus</name>
    <dbReference type="NCBI Taxonomy" id="2025506"/>
    <lineage>
        <taxon>Bacteria</taxon>
        <taxon>Pseudomonadati</taxon>
        <taxon>Bacteroidota</taxon>
        <taxon>Cytophagia</taxon>
        <taxon>Cytophagales</taxon>
        <taxon>Hymenobacteraceae</taxon>
        <taxon>Hymenobacter</taxon>
    </lineage>
</organism>
<keyword evidence="1" id="KW-0812">Transmembrane</keyword>
<evidence type="ECO:0000256" key="1">
    <source>
        <dbReference type="SAM" id="Phobius"/>
    </source>
</evidence>
<dbReference type="Proteomes" id="UP000294155">
    <property type="component" value="Unassembled WGS sequence"/>
</dbReference>